<evidence type="ECO:0000259" key="1">
    <source>
        <dbReference type="PROSITE" id="PS50086"/>
    </source>
</evidence>
<feature type="domain" description="Rab-GAP TBC" evidence="1">
    <location>
        <begin position="68"/>
        <end position="332"/>
    </location>
</feature>
<reference evidence="2 3" key="1">
    <citation type="submission" date="2019-12" db="EMBL/GenBank/DDBJ databases">
        <authorList>
            <person name="Scholz U."/>
            <person name="Mascher M."/>
            <person name="Fiebig A."/>
        </authorList>
    </citation>
    <scope>NUCLEOTIDE SEQUENCE</scope>
</reference>
<dbReference type="EMBL" id="CACRZD030000005">
    <property type="protein sequence ID" value="CAA6659902.1"/>
    <property type="molecule type" value="Genomic_DNA"/>
</dbReference>
<dbReference type="PANTHER" id="PTHR22957">
    <property type="entry name" value="TBC1 DOMAIN FAMILY MEMBER GTPASE-ACTIVATING PROTEIN"/>
    <property type="match status" value="1"/>
</dbReference>
<name>A0A7I8IQ37_SPIIN</name>
<dbReference type="AlphaFoldDB" id="A0A7I8IQ37"/>
<dbReference type="SMART" id="SM00164">
    <property type="entry name" value="TBC"/>
    <property type="match status" value="1"/>
</dbReference>
<evidence type="ECO:0000313" key="3">
    <source>
        <dbReference type="Proteomes" id="UP001189122"/>
    </source>
</evidence>
<dbReference type="Proteomes" id="UP001189122">
    <property type="component" value="Unassembled WGS sequence"/>
</dbReference>
<gene>
    <name evidence="2" type="ORF">SI7747_05006322</name>
</gene>
<dbReference type="Gene3D" id="1.10.472.80">
    <property type="entry name" value="Ypt/Rab-GAP domain of gyp1p, domain 3"/>
    <property type="match status" value="1"/>
</dbReference>
<organism evidence="2">
    <name type="scientific">Spirodela intermedia</name>
    <name type="common">Intermediate duckweed</name>
    <dbReference type="NCBI Taxonomy" id="51605"/>
    <lineage>
        <taxon>Eukaryota</taxon>
        <taxon>Viridiplantae</taxon>
        <taxon>Streptophyta</taxon>
        <taxon>Embryophyta</taxon>
        <taxon>Tracheophyta</taxon>
        <taxon>Spermatophyta</taxon>
        <taxon>Magnoliopsida</taxon>
        <taxon>Liliopsida</taxon>
        <taxon>Araceae</taxon>
        <taxon>Lemnoideae</taxon>
        <taxon>Spirodela</taxon>
    </lineage>
</organism>
<protein>
    <recommendedName>
        <fullName evidence="1">Rab-GAP TBC domain-containing protein</fullName>
    </recommendedName>
</protein>
<dbReference type="PANTHER" id="PTHR22957:SF27">
    <property type="entry name" value="TBC1 DOMAIN FAMILY MEMBER 13"/>
    <property type="match status" value="1"/>
</dbReference>
<dbReference type="SUPFAM" id="SSF47923">
    <property type="entry name" value="Ypt/Rab-GAP domain of gyp1p"/>
    <property type="match status" value="2"/>
</dbReference>
<accession>A0A7I8IQ37</accession>
<dbReference type="EMBL" id="LR743592">
    <property type="protein sequence ID" value="CAA2620153.1"/>
    <property type="molecule type" value="Genomic_DNA"/>
</dbReference>
<dbReference type="FunFam" id="1.10.8.270:FF:000024">
    <property type="entry name" value="TBC1 domain family member 13"/>
    <property type="match status" value="1"/>
</dbReference>
<dbReference type="FunFam" id="1.10.472.80:FF:000009">
    <property type="entry name" value="TBC1 domain family member 13"/>
    <property type="match status" value="1"/>
</dbReference>
<dbReference type="InterPro" id="IPR035969">
    <property type="entry name" value="Rab-GAP_TBC_sf"/>
</dbReference>
<dbReference type="Pfam" id="PF00566">
    <property type="entry name" value="RabGAP-TBC"/>
    <property type="match status" value="1"/>
</dbReference>
<dbReference type="GO" id="GO:0006886">
    <property type="term" value="P:intracellular protein transport"/>
    <property type="evidence" value="ECO:0007669"/>
    <property type="project" value="TreeGrafter"/>
</dbReference>
<keyword evidence="3" id="KW-1185">Reference proteome</keyword>
<proteinExistence type="predicted"/>
<sequence length="388" mass="43861">MGKKGVPEWLNSSLWSSGPSSTSVTGDQHIARYAAKPSPEIPNPRRLHLSKKVVNLVELRRLATQGIPDGAGIRPTVWKLLLGYLPNDRGLWASELAKKRSQYKAFKDELLVNPSEVTWRMDESAGLKTELLKGEGSGLLSRSEIVQGEHPLSLGKSSVWNQFFQDSEIIEQIDRDVKRTHPDMHFFSGDSSFAKSNQANPHYLCKLNPGIRYVQGMNEVLAPLFYVFRNDPDEDNAASAEADTFFCFVEVLSGFRDNFCQQLDNSVVGIRSTITKLSQLLRKHDEELWRHLEVTTKINPQFYAFRWITLLLTQEFNFADCLHIWDTLLSDPEGLRSETLLRVCCAMLILLRRRLLAGDFTSNLKLLQNYPPPTSATSCTSPTSCEGR</sequence>
<dbReference type="GO" id="GO:0005096">
    <property type="term" value="F:GTPase activator activity"/>
    <property type="evidence" value="ECO:0007669"/>
    <property type="project" value="TreeGrafter"/>
</dbReference>
<dbReference type="InterPro" id="IPR000195">
    <property type="entry name" value="Rab-GAP-TBC_dom"/>
</dbReference>
<dbReference type="PROSITE" id="PS50086">
    <property type="entry name" value="TBC_RABGAP"/>
    <property type="match status" value="1"/>
</dbReference>
<evidence type="ECO:0000313" key="2">
    <source>
        <dbReference type="EMBL" id="CAA2620153.1"/>
    </source>
</evidence>
<dbReference type="Gene3D" id="1.10.8.270">
    <property type="entry name" value="putative rabgap domain of human tbc1 domain family member 14 like domains"/>
    <property type="match status" value="1"/>
</dbReference>